<dbReference type="Pfam" id="PF05973">
    <property type="entry name" value="Gp49"/>
    <property type="match status" value="1"/>
</dbReference>
<sequence length="133" mass="15555">MILEIIVKGNFTVCGIVMPNNDDLDCTFFFSEEWMPPNSRWERSRIKLMRQIDLAAKDPKLVTICCHSIAPEIWQFKSGPYRIPWFYDEGKLIICSHVFVKKQKKTPKAERDRAIKAREDYLKAKESGAIVFK</sequence>
<dbReference type="OrthoDB" id="573082at2"/>
<organism evidence="1 2">
    <name type="scientific">Aminobacterium colombiense (strain DSM 12261 / ALA-1)</name>
    <dbReference type="NCBI Taxonomy" id="572547"/>
    <lineage>
        <taxon>Bacteria</taxon>
        <taxon>Thermotogati</taxon>
        <taxon>Synergistota</taxon>
        <taxon>Synergistia</taxon>
        <taxon>Synergistales</taxon>
        <taxon>Aminobacteriaceae</taxon>
        <taxon>Aminobacterium</taxon>
    </lineage>
</organism>
<dbReference type="KEGG" id="aco:Amico_0944"/>
<accession>D5EET7</accession>
<dbReference type="AlphaFoldDB" id="D5EET7"/>
<proteinExistence type="predicted"/>
<dbReference type="HOGENOM" id="CLU_1905446_0_0_0"/>
<dbReference type="RefSeq" id="WP_013048332.1">
    <property type="nucleotide sequence ID" value="NC_014011.1"/>
</dbReference>
<dbReference type="STRING" id="572547.Amico_0944"/>
<gene>
    <name evidence="1" type="ordered locus">Amico_0944</name>
</gene>
<dbReference type="EMBL" id="CP001997">
    <property type="protein sequence ID" value="ADE57069.1"/>
    <property type="molecule type" value="Genomic_DNA"/>
</dbReference>
<dbReference type="InterPro" id="IPR009241">
    <property type="entry name" value="HigB-like"/>
</dbReference>
<reference evidence="1 2" key="1">
    <citation type="journal article" date="2010" name="Stand. Genomic Sci.">
        <title>Complete genome sequence of Aminobacterium colombiense type strain (ALA-1).</title>
        <authorList>
            <person name="Chertkov O."/>
            <person name="Sikorski J."/>
            <person name="Brambilla E."/>
            <person name="Lapidus A."/>
            <person name="Copeland A."/>
            <person name="Glavina Del Rio T."/>
            <person name="Nolan M."/>
            <person name="Lucas S."/>
            <person name="Tice H."/>
            <person name="Cheng J.F."/>
            <person name="Han C."/>
            <person name="Detter J.C."/>
            <person name="Bruce D."/>
            <person name="Tapia R."/>
            <person name="Goodwin L."/>
            <person name="Pitluck S."/>
            <person name="Liolios K."/>
            <person name="Ivanova N."/>
            <person name="Mavromatis K."/>
            <person name="Ovchinnikova G."/>
            <person name="Pati A."/>
            <person name="Chen A."/>
            <person name="Palaniappan K."/>
            <person name="Land M."/>
            <person name="Hauser L."/>
            <person name="Chang Y.J."/>
            <person name="Jeffries C.D."/>
            <person name="Spring S."/>
            <person name="Rohde M."/>
            <person name="Goker M."/>
            <person name="Bristow J."/>
            <person name="Eisen J.A."/>
            <person name="Markowitz V."/>
            <person name="Hugenholtz P."/>
            <person name="Kyrpides N.C."/>
            <person name="Klenk H.P."/>
        </authorList>
    </citation>
    <scope>NUCLEOTIDE SEQUENCE [LARGE SCALE GENOMIC DNA]</scope>
    <source>
        <strain evidence="2">DSM 12261 / ALA-1</strain>
    </source>
</reference>
<dbReference type="Proteomes" id="UP000002366">
    <property type="component" value="Chromosome"/>
</dbReference>
<dbReference type="eggNOG" id="COG4679">
    <property type="taxonomic scope" value="Bacteria"/>
</dbReference>
<name>D5EET7_AMICL</name>
<keyword evidence="2" id="KW-1185">Reference proteome</keyword>
<protein>
    <submittedName>
        <fullName evidence="1">Uncharacterized protein</fullName>
    </submittedName>
</protein>
<evidence type="ECO:0000313" key="1">
    <source>
        <dbReference type="EMBL" id="ADE57069.1"/>
    </source>
</evidence>
<evidence type="ECO:0000313" key="2">
    <source>
        <dbReference type="Proteomes" id="UP000002366"/>
    </source>
</evidence>